<gene>
    <name evidence="3" type="ORF">I5M32_13435</name>
</gene>
<proteinExistence type="predicted"/>
<keyword evidence="4" id="KW-1185">Reference proteome</keyword>
<evidence type="ECO:0000256" key="2">
    <source>
        <dbReference type="ARBA" id="ARBA00022419"/>
    </source>
</evidence>
<dbReference type="Pfam" id="PF00311">
    <property type="entry name" value="PEPcase"/>
    <property type="match status" value="2"/>
</dbReference>
<dbReference type="SUPFAM" id="SSF51621">
    <property type="entry name" value="Phosphoenolpyruvate/pyruvate domain"/>
    <property type="match status" value="1"/>
</dbReference>
<dbReference type="PANTHER" id="PTHR30523">
    <property type="entry name" value="PHOSPHOENOLPYRUVATE CARBOXYLASE"/>
    <property type="match status" value="1"/>
</dbReference>
<dbReference type="PANTHER" id="PTHR30523:SF6">
    <property type="entry name" value="PHOSPHOENOLPYRUVATE CARBOXYLASE"/>
    <property type="match status" value="1"/>
</dbReference>
<protein>
    <recommendedName>
        <fullName evidence="2">Phosphoenolpyruvate carboxylase</fullName>
    </recommendedName>
</protein>
<name>A0ABS1BNS1_9SPHI</name>
<dbReference type="InterPro" id="IPR015813">
    <property type="entry name" value="Pyrv/PenolPyrv_kinase-like_dom"/>
</dbReference>
<dbReference type="Proteomes" id="UP000660024">
    <property type="component" value="Unassembled WGS sequence"/>
</dbReference>
<comment type="caution">
    <text evidence="3">The sequence shown here is derived from an EMBL/GenBank/DDBJ whole genome shotgun (WGS) entry which is preliminary data.</text>
</comment>
<dbReference type="EMBL" id="JAEHFY010000020">
    <property type="protein sequence ID" value="MBK0383966.1"/>
    <property type="molecule type" value="Genomic_DNA"/>
</dbReference>
<accession>A0ABS1BNS1</accession>
<evidence type="ECO:0000313" key="3">
    <source>
        <dbReference type="EMBL" id="MBK0383966.1"/>
    </source>
</evidence>
<comment type="function">
    <text evidence="1">Forms oxaloacetate, a four-carbon dicarboxylic acid source for the tricarboxylic acid cycle.</text>
</comment>
<dbReference type="InterPro" id="IPR021135">
    <property type="entry name" value="PEP_COase"/>
</dbReference>
<evidence type="ECO:0000256" key="1">
    <source>
        <dbReference type="ARBA" id="ARBA00003670"/>
    </source>
</evidence>
<dbReference type="RefSeq" id="WP_200587245.1">
    <property type="nucleotide sequence ID" value="NZ_JAEHFY010000020.1"/>
</dbReference>
<reference evidence="3 4" key="1">
    <citation type="submission" date="2020-12" db="EMBL/GenBank/DDBJ databases">
        <title>Bacterial novel species Pedobacter sp. SD-b isolated from soil.</title>
        <authorList>
            <person name="Jung H.-Y."/>
        </authorList>
    </citation>
    <scope>NUCLEOTIDE SEQUENCE [LARGE SCALE GENOMIC DNA]</scope>
    <source>
        <strain evidence="3 4">SD-b</strain>
    </source>
</reference>
<organism evidence="3 4">
    <name type="scientific">Pedobacter segetis</name>
    <dbReference type="NCBI Taxonomy" id="2793069"/>
    <lineage>
        <taxon>Bacteria</taxon>
        <taxon>Pseudomonadati</taxon>
        <taxon>Bacteroidota</taxon>
        <taxon>Sphingobacteriia</taxon>
        <taxon>Sphingobacteriales</taxon>
        <taxon>Sphingobacteriaceae</taxon>
        <taxon>Pedobacter</taxon>
    </lineage>
</organism>
<sequence>MSKLNKQLNSKDIIFKNEVTTKFDLYNSLFLTLPFYSVKNTGLALPYFFDHCEKGIENRLKPDEIIESFFTQQKGLTKQQDTTDLLFRFIQYIERQVVLFDAVEDAAFSKISSQEEATSLKTLMNKSLEDEVLYKKIQDCLKEFKLRLVLTAHPTQFYPGPVLGIMTDLTDAIKENDVNAINLLLQQLGKTPFFKKKKPTPVDEAISLTWYLENILYQTASDVHRNLENVFNLNLDNHSLIELGFWPGGDRDGNPFVTAGTTDQVSSFLRKALFRCYYRDFKNMKRRVTFNGVEKYMDILETIIYDNAFRANVNVYDNKEDLLENLRNIKRVLIEYHDSLFVDIVDDMIWKVKLFGCHFASLDIRQDSRVLRRLFEECMTNPEIKGSISERYMDLSESDKISSIPLNAAELIDYKKFEDLSKDSLDVIRLIKDLQKNNGKRACHRFIISNCQKASDILQLMQLFLWSGWKMDELDIDFVPLFETIDDLKDAESVMQSLYSHPIYSKHLERRKNRQVIMLGFSDSTKDGGYLMANWSLYYAKFTLTSVSRKNGIDLAFFDGRGGPPARGGGKTHKFYASFGKDVANKQIQITVQGQTISSHYGTFQTSINNLEQLIHAGISSALDKQKENTMNESEKVLLSKMADISYNTFVDLRTNPLFLKFMEVQSPLRMLSQINISSRPVKRNSDAELKLEDLRAISFVTSWSQLKQNIPGFYGVGTALAKVKEEGEWLNIKNLYKDSGFFKTIVDNCMMSMKKADFRLTAYLADDETFGEFWKMLHAEYQLTQKLLLDLSDTEVLMEKYPIEAQSIDVREKIILPLVIIQRYAIIKSLDKNTKPKQKEVYDKLILRTLYGIVNAARNSA</sequence>
<evidence type="ECO:0000313" key="4">
    <source>
        <dbReference type="Proteomes" id="UP000660024"/>
    </source>
</evidence>
<dbReference type="PRINTS" id="PR00150">
    <property type="entry name" value="PEPCARBXLASE"/>
</dbReference>